<dbReference type="CDD" id="cd12797">
    <property type="entry name" value="M23_peptidase"/>
    <property type="match status" value="1"/>
</dbReference>
<dbReference type="RefSeq" id="WP_341626906.1">
    <property type="nucleotide sequence ID" value="NZ_JBAKBA010000005.1"/>
</dbReference>
<protein>
    <submittedName>
        <fullName evidence="2">M23 family metallopeptidase</fullName>
        <ecNumber evidence="2">3.4.24.-</ecNumber>
    </submittedName>
</protein>
<comment type="caution">
    <text evidence="2">The sequence shown here is derived from an EMBL/GenBank/DDBJ whole genome shotgun (WGS) entry which is preliminary data.</text>
</comment>
<dbReference type="Gene3D" id="2.70.70.10">
    <property type="entry name" value="Glucose Permease (Domain IIA)"/>
    <property type="match status" value="1"/>
</dbReference>
<dbReference type="EMBL" id="JBAKBA010000005">
    <property type="protein sequence ID" value="MEL0658208.1"/>
    <property type="molecule type" value="Genomic_DNA"/>
</dbReference>
<dbReference type="PANTHER" id="PTHR21666">
    <property type="entry name" value="PEPTIDASE-RELATED"/>
    <property type="match status" value="1"/>
</dbReference>
<dbReference type="EC" id="3.4.24.-" evidence="2"/>
<dbReference type="PANTHER" id="PTHR21666:SF291">
    <property type="entry name" value="STAGE II SPORULATION PROTEIN Q"/>
    <property type="match status" value="1"/>
</dbReference>
<evidence type="ECO:0000313" key="2">
    <source>
        <dbReference type="EMBL" id="MEL0658208.1"/>
    </source>
</evidence>
<gene>
    <name evidence="2" type="ORF">V6255_03555</name>
</gene>
<evidence type="ECO:0000259" key="1">
    <source>
        <dbReference type="Pfam" id="PF01551"/>
    </source>
</evidence>
<accession>A0ABU9H907</accession>
<dbReference type="InterPro" id="IPR016047">
    <property type="entry name" value="M23ase_b-sheet_dom"/>
</dbReference>
<organism evidence="2 3">
    <name type="scientific">Psychromonas arctica</name>
    <dbReference type="NCBI Taxonomy" id="168275"/>
    <lineage>
        <taxon>Bacteria</taxon>
        <taxon>Pseudomonadati</taxon>
        <taxon>Pseudomonadota</taxon>
        <taxon>Gammaproteobacteria</taxon>
        <taxon>Alteromonadales</taxon>
        <taxon>Psychromonadaceae</taxon>
        <taxon>Psychromonas</taxon>
    </lineage>
</organism>
<dbReference type="Proteomes" id="UP001366060">
    <property type="component" value="Unassembled WGS sequence"/>
</dbReference>
<name>A0ABU9H907_9GAMM</name>
<dbReference type="InterPro" id="IPR050570">
    <property type="entry name" value="Cell_wall_metabolism_enzyme"/>
</dbReference>
<reference evidence="2 3" key="1">
    <citation type="submission" date="2024-02" db="EMBL/GenBank/DDBJ databases">
        <title>Bacteria isolated from the canopy kelp, Nereocystis luetkeana.</title>
        <authorList>
            <person name="Pfister C.A."/>
            <person name="Younker I.T."/>
            <person name="Light S.H."/>
        </authorList>
    </citation>
    <scope>NUCLEOTIDE SEQUENCE [LARGE SCALE GENOMIC DNA]</scope>
    <source>
        <strain evidence="2 3">TI.2.07</strain>
    </source>
</reference>
<sequence>MTSAWLLQSHYHQQLIQHKINSLNERNVIKQQYLQSMQSQTSLQLQSLTEKVGQLQAQGIKLNSLGERIIEKSNFPKEEFEVELNENTEDDIPPSTLNNPAIVVAPELTILNKSVSQLAYQYEKSQNLLQQLEITLNNLHLVEELFISGRPVPNEGSWISSPFGTRSDPFTGRLRRHKGVDIAGYTGMPINATAAGVITTSEARTGYGFLVEINHGSGLKTRYAHASSLVVSVGDVVEKGQQIAVMGTTGRSTGPHVHYEVIKDGRQINPNYYIQRLPS</sequence>
<feature type="domain" description="M23ase beta-sheet core" evidence="1">
    <location>
        <begin position="176"/>
        <end position="270"/>
    </location>
</feature>
<evidence type="ECO:0000313" key="3">
    <source>
        <dbReference type="Proteomes" id="UP001366060"/>
    </source>
</evidence>
<keyword evidence="2" id="KW-0378">Hydrolase</keyword>
<dbReference type="SUPFAM" id="SSF51261">
    <property type="entry name" value="Duplicated hybrid motif"/>
    <property type="match status" value="1"/>
</dbReference>
<dbReference type="GO" id="GO:0016787">
    <property type="term" value="F:hydrolase activity"/>
    <property type="evidence" value="ECO:0007669"/>
    <property type="project" value="UniProtKB-KW"/>
</dbReference>
<dbReference type="Pfam" id="PF01551">
    <property type="entry name" value="Peptidase_M23"/>
    <property type="match status" value="1"/>
</dbReference>
<keyword evidence="3" id="KW-1185">Reference proteome</keyword>
<proteinExistence type="predicted"/>
<dbReference type="InterPro" id="IPR011055">
    <property type="entry name" value="Dup_hybrid_motif"/>
</dbReference>